<reference evidence="2" key="1">
    <citation type="journal article" date="1998" name="J. Bacteriol.">
        <title>Physical and genetic map of the obligate intracellular bacterium Coxiella burnetii.</title>
        <authorList>
            <person name="Willems H."/>
            <person name="Jaeger C."/>
            <person name="Baljer G."/>
        </authorList>
    </citation>
    <scope>NUCLEOTIDE SEQUENCE</scope>
    <source>
        <strain evidence="2">Nine Mile Phase I</strain>
    </source>
</reference>
<accession>O85393</accession>
<feature type="compositionally biased region" description="Pro residues" evidence="1">
    <location>
        <begin position="27"/>
        <end position="37"/>
    </location>
</feature>
<organism evidence="2">
    <name type="scientific">Coxiella burnetii</name>
    <dbReference type="NCBI Taxonomy" id="777"/>
    <lineage>
        <taxon>Bacteria</taxon>
        <taxon>Pseudomonadati</taxon>
        <taxon>Pseudomonadota</taxon>
        <taxon>Gammaproteobacteria</taxon>
        <taxon>Legionellales</taxon>
        <taxon>Coxiellaceae</taxon>
        <taxon>Coxiella</taxon>
    </lineage>
</organism>
<sequence>MAENKNRKEPLKAAAAPAVSPKGSIAPPLPAPRPNVPPMPINNMGQIKLLMVNPVMKYQRAMMVPPINEMKNPTTTVLYMPIFPTKYPESRLPTKKEIPIKAKIITIVQLRNTQ</sequence>
<dbReference type="EMBL" id="AF064951">
    <property type="protein sequence ID" value="AAD09935.1"/>
    <property type="molecule type" value="Genomic_DNA"/>
</dbReference>
<protein>
    <submittedName>
        <fullName evidence="2">Uncharacterized protein</fullName>
    </submittedName>
</protein>
<evidence type="ECO:0000313" key="2">
    <source>
        <dbReference type="EMBL" id="AAD09935.1"/>
    </source>
</evidence>
<feature type="compositionally biased region" description="Basic and acidic residues" evidence="1">
    <location>
        <begin position="1"/>
        <end position="11"/>
    </location>
</feature>
<evidence type="ECO:0000256" key="1">
    <source>
        <dbReference type="SAM" id="MobiDB-lite"/>
    </source>
</evidence>
<proteinExistence type="predicted"/>
<feature type="region of interest" description="Disordered" evidence="1">
    <location>
        <begin position="1"/>
        <end position="37"/>
    </location>
</feature>
<name>O85393_COXBE</name>
<dbReference type="AlphaFoldDB" id="O85393"/>